<dbReference type="GeneTree" id="ENSGT00410000028443"/>
<keyword evidence="3" id="KW-1185">Reference proteome</keyword>
<sequence>IQSREPSGWRAAERRRGWRCRGVPTPSGDRGRGAARTAASGDAGETTGQQRPLQLPGASAAAAQTRLLRWHRRVPSPRAPRGSTRCRSPSSRGSDRPERPECAEPCSYLLDPLDLFGGRPSSDFDRLD</sequence>
<dbReference type="Ensembl" id="ENSANAT00000036918.1">
    <property type="protein sequence ID" value="ENSANAP00000019050.1"/>
    <property type="gene ID" value="ENSANAG00000027348.1"/>
</dbReference>
<evidence type="ECO:0000313" key="3">
    <source>
        <dbReference type="Proteomes" id="UP000233020"/>
    </source>
</evidence>
<feature type="compositionally biased region" description="Low complexity" evidence="1">
    <location>
        <begin position="34"/>
        <end position="44"/>
    </location>
</feature>
<dbReference type="AlphaFoldDB" id="A0A2K5DDN4"/>
<accession>A0A2K5DDN4</accession>
<name>A0A2K5DDN4_AOTNA</name>
<organism evidence="2 3">
    <name type="scientific">Aotus nancymaae</name>
    <name type="common">Ma's night monkey</name>
    <dbReference type="NCBI Taxonomy" id="37293"/>
    <lineage>
        <taxon>Eukaryota</taxon>
        <taxon>Metazoa</taxon>
        <taxon>Chordata</taxon>
        <taxon>Craniata</taxon>
        <taxon>Vertebrata</taxon>
        <taxon>Euteleostomi</taxon>
        <taxon>Mammalia</taxon>
        <taxon>Eutheria</taxon>
        <taxon>Euarchontoglires</taxon>
        <taxon>Primates</taxon>
        <taxon>Haplorrhini</taxon>
        <taxon>Platyrrhini</taxon>
        <taxon>Aotidae</taxon>
        <taxon>Aotus</taxon>
    </lineage>
</organism>
<reference evidence="2" key="1">
    <citation type="submission" date="2025-08" db="UniProtKB">
        <authorList>
            <consortium name="Ensembl"/>
        </authorList>
    </citation>
    <scope>IDENTIFICATION</scope>
</reference>
<dbReference type="Proteomes" id="UP000233020">
    <property type="component" value="Unplaced"/>
</dbReference>
<dbReference type="OMA" id="CCYLLDP"/>
<protein>
    <submittedName>
        <fullName evidence="2">Uncharacterized protein</fullName>
    </submittedName>
</protein>
<feature type="region of interest" description="Disordered" evidence="1">
    <location>
        <begin position="1"/>
        <end position="103"/>
    </location>
</feature>
<proteinExistence type="predicted"/>
<evidence type="ECO:0000256" key="1">
    <source>
        <dbReference type="SAM" id="MobiDB-lite"/>
    </source>
</evidence>
<feature type="compositionally biased region" description="Basic and acidic residues" evidence="1">
    <location>
        <begin position="93"/>
        <end position="102"/>
    </location>
</feature>
<evidence type="ECO:0000313" key="2">
    <source>
        <dbReference type="Ensembl" id="ENSANAP00000019050.1"/>
    </source>
</evidence>
<reference evidence="2" key="2">
    <citation type="submission" date="2025-09" db="UniProtKB">
        <authorList>
            <consortium name="Ensembl"/>
        </authorList>
    </citation>
    <scope>IDENTIFICATION</scope>
</reference>